<protein>
    <submittedName>
        <fullName evidence="2">Uncharacterized protein</fullName>
    </submittedName>
</protein>
<keyword evidence="1" id="KW-1133">Transmembrane helix</keyword>
<dbReference type="EMBL" id="CP041345">
    <property type="protein sequence ID" value="QKG80893.1"/>
    <property type="molecule type" value="Genomic_DNA"/>
</dbReference>
<dbReference type="Proteomes" id="UP000500961">
    <property type="component" value="Chromosome"/>
</dbReference>
<dbReference type="KEGG" id="ttz:FHG85_11680"/>
<dbReference type="AlphaFoldDB" id="A0A7D3Y109"/>
<organism evidence="2 3">
    <name type="scientific">Tenuifilum thalassicum</name>
    <dbReference type="NCBI Taxonomy" id="2590900"/>
    <lineage>
        <taxon>Bacteria</taxon>
        <taxon>Pseudomonadati</taxon>
        <taxon>Bacteroidota</taxon>
        <taxon>Bacteroidia</taxon>
        <taxon>Bacteroidales</taxon>
        <taxon>Tenuifilaceae</taxon>
        <taxon>Tenuifilum</taxon>
    </lineage>
</organism>
<gene>
    <name evidence="2" type="ORF">FHG85_11680</name>
</gene>
<name>A0A7D3Y109_9BACT</name>
<dbReference type="RefSeq" id="WP_173076096.1">
    <property type="nucleotide sequence ID" value="NZ_CP041345.1"/>
</dbReference>
<keyword evidence="3" id="KW-1185">Reference proteome</keyword>
<accession>A0A7D3Y109</accession>
<evidence type="ECO:0000256" key="1">
    <source>
        <dbReference type="SAM" id="Phobius"/>
    </source>
</evidence>
<evidence type="ECO:0000313" key="2">
    <source>
        <dbReference type="EMBL" id="QKG80893.1"/>
    </source>
</evidence>
<reference evidence="2 3" key="1">
    <citation type="submission" date="2019-07" db="EMBL/GenBank/DDBJ databases">
        <title>Thalassofilum flectens gen. nov., sp. nov., a novel moderate thermophilic anaerobe from a shallow sea hot spring in Kunashir Island (Russia), representing a new family in the order Bacteroidales, and proposal of Thalassofilacea fam. nov.</title>
        <authorList>
            <person name="Kochetkova T.V."/>
            <person name="Podosokorskaya O.A."/>
            <person name="Novikov A."/>
            <person name="Elcheninov A.G."/>
            <person name="Toshchakov S.V."/>
            <person name="Kublanov I.V."/>
        </authorList>
    </citation>
    <scope>NUCLEOTIDE SEQUENCE [LARGE SCALE GENOMIC DNA]</scope>
    <source>
        <strain evidence="2 3">38-H</strain>
    </source>
</reference>
<feature type="transmembrane region" description="Helical" evidence="1">
    <location>
        <begin position="50"/>
        <end position="68"/>
    </location>
</feature>
<keyword evidence="1" id="KW-0812">Transmembrane</keyword>
<evidence type="ECO:0000313" key="3">
    <source>
        <dbReference type="Proteomes" id="UP000500961"/>
    </source>
</evidence>
<sequence length="141" mass="16391">MKGQKNFDKKLPFRVPEGYFDTLPQRVQDRVSATESNETTRGWVAIRSQLAFAAGFLFMAVLGYWGYYMSRPLASSKAIKTDYVEIVSRTIYEFDDMDLYQAIQHKKKADSLKETMKAHQRFFIRSSNCISIIDEKKEVKP</sequence>
<keyword evidence="1" id="KW-0472">Membrane</keyword>
<proteinExistence type="predicted"/>